<name>A0A177B552_9BILA</name>
<feature type="domain" description="RRM" evidence="3">
    <location>
        <begin position="44"/>
        <end position="123"/>
    </location>
</feature>
<sequence>MENNQFNRISNELENVYENVNGIMQLRGNSNGSNNFDIRDDYHTIRLYGIHYTVTKGDIVRFLSDTKIHNGENGVYLITDVGGRPLGKGYVQYADIMDYVSALMKDRKFMGTYYIEGMSLYIQFRKKVMPQDDLAEMLMEPVLKIRGLRFTLFWRPTTPFSLHMRGLPFSANNSQVKKFFAPIPLANIHIGRRSDGLASGMGDVDFNYMEELEEAMLKHKNTMGHR</sequence>
<evidence type="ECO:0000259" key="3">
    <source>
        <dbReference type="SMART" id="SM00360"/>
    </source>
</evidence>
<accession>A0A177B552</accession>
<dbReference type="GO" id="GO:0003723">
    <property type="term" value="F:RNA binding"/>
    <property type="evidence" value="ECO:0007669"/>
    <property type="project" value="UniProtKB-KW"/>
</dbReference>
<dbReference type="SUPFAM" id="SSF54928">
    <property type="entry name" value="RNA-binding domain, RBD"/>
    <property type="match status" value="2"/>
</dbReference>
<dbReference type="PANTHER" id="PTHR13976">
    <property type="entry name" value="HETEROGENEOUS NUCLEAR RIBONUCLEOPROTEIN-RELATED"/>
    <property type="match status" value="1"/>
</dbReference>
<dbReference type="InterPro" id="IPR035979">
    <property type="entry name" value="RBD_domain_sf"/>
</dbReference>
<dbReference type="CDD" id="cd12254">
    <property type="entry name" value="RRM_hnRNPH_ESRPs_RBM12_like"/>
    <property type="match status" value="1"/>
</dbReference>
<keyword evidence="2" id="KW-0694">RNA-binding</keyword>
<dbReference type="Proteomes" id="UP000078046">
    <property type="component" value="Unassembled WGS sequence"/>
</dbReference>
<evidence type="ECO:0000313" key="4">
    <source>
        <dbReference type="EMBL" id="OAF68721.1"/>
    </source>
</evidence>
<dbReference type="Gene3D" id="3.30.70.330">
    <property type="match status" value="2"/>
</dbReference>
<proteinExistence type="predicted"/>
<gene>
    <name evidence="4" type="ORF">A3Q56_03540</name>
</gene>
<evidence type="ECO:0000256" key="2">
    <source>
        <dbReference type="ARBA" id="ARBA00022884"/>
    </source>
</evidence>
<protein>
    <recommendedName>
        <fullName evidence="3">RRM domain-containing protein</fullName>
    </recommendedName>
</protein>
<dbReference type="InterPro" id="IPR012677">
    <property type="entry name" value="Nucleotide-bd_a/b_plait_sf"/>
</dbReference>
<evidence type="ECO:0000313" key="5">
    <source>
        <dbReference type="Proteomes" id="UP000078046"/>
    </source>
</evidence>
<dbReference type="EMBL" id="LWCA01000398">
    <property type="protein sequence ID" value="OAF68721.1"/>
    <property type="molecule type" value="Genomic_DNA"/>
</dbReference>
<feature type="domain" description="RRM" evidence="3">
    <location>
        <begin position="161"/>
        <end position="226"/>
    </location>
</feature>
<dbReference type="AlphaFoldDB" id="A0A177B552"/>
<comment type="caution">
    <text evidence="4">The sequence shown here is derived from an EMBL/GenBank/DDBJ whole genome shotgun (WGS) entry which is preliminary data.</text>
</comment>
<keyword evidence="5" id="KW-1185">Reference proteome</keyword>
<dbReference type="OrthoDB" id="431068at2759"/>
<dbReference type="SMART" id="SM00360">
    <property type="entry name" value="RRM"/>
    <property type="match status" value="2"/>
</dbReference>
<keyword evidence="1" id="KW-0677">Repeat</keyword>
<organism evidence="4 5">
    <name type="scientific">Intoshia linei</name>
    <dbReference type="NCBI Taxonomy" id="1819745"/>
    <lineage>
        <taxon>Eukaryota</taxon>
        <taxon>Metazoa</taxon>
        <taxon>Spiralia</taxon>
        <taxon>Lophotrochozoa</taxon>
        <taxon>Mesozoa</taxon>
        <taxon>Orthonectida</taxon>
        <taxon>Rhopaluridae</taxon>
        <taxon>Intoshia</taxon>
    </lineage>
</organism>
<reference evidence="4 5" key="1">
    <citation type="submission" date="2016-04" db="EMBL/GenBank/DDBJ databases">
        <title>The genome of Intoshia linei affirms orthonectids as highly simplified spiralians.</title>
        <authorList>
            <person name="Mikhailov K.V."/>
            <person name="Slusarev G.S."/>
            <person name="Nikitin M.A."/>
            <person name="Logacheva M.D."/>
            <person name="Penin A."/>
            <person name="Aleoshin V."/>
            <person name="Panchin Y.V."/>
        </authorList>
    </citation>
    <scope>NUCLEOTIDE SEQUENCE [LARGE SCALE GENOMIC DNA]</scope>
    <source>
        <strain evidence="4">Intl2013</strain>
        <tissue evidence="4">Whole animal</tissue>
    </source>
</reference>
<dbReference type="InterPro" id="IPR000504">
    <property type="entry name" value="RRM_dom"/>
</dbReference>
<dbReference type="InterPro" id="IPR050666">
    <property type="entry name" value="ESRP"/>
</dbReference>
<evidence type="ECO:0000256" key="1">
    <source>
        <dbReference type="ARBA" id="ARBA00022737"/>
    </source>
</evidence>